<dbReference type="Proteomes" id="UP000681720">
    <property type="component" value="Unassembled WGS sequence"/>
</dbReference>
<comment type="caution">
    <text evidence="2">The sequence shown here is derived from an EMBL/GenBank/DDBJ whole genome shotgun (WGS) entry which is preliminary data.</text>
</comment>
<dbReference type="AlphaFoldDB" id="A0A8S3JPG6"/>
<protein>
    <submittedName>
        <fullName evidence="2">Uncharacterized protein</fullName>
    </submittedName>
</protein>
<evidence type="ECO:0000256" key="1">
    <source>
        <dbReference type="SAM" id="MobiDB-lite"/>
    </source>
</evidence>
<accession>A0A8S3JPG6</accession>
<gene>
    <name evidence="2" type="ORF">GIL414_LOCUS84743</name>
</gene>
<name>A0A8S3JPG6_9BILA</name>
<proteinExistence type="predicted"/>
<evidence type="ECO:0000313" key="3">
    <source>
        <dbReference type="Proteomes" id="UP000681720"/>
    </source>
</evidence>
<evidence type="ECO:0000313" key="2">
    <source>
        <dbReference type="EMBL" id="CAF5221817.1"/>
    </source>
</evidence>
<feature type="compositionally biased region" description="Basic residues" evidence="1">
    <location>
        <begin position="14"/>
        <end position="28"/>
    </location>
</feature>
<feature type="non-terminal residue" evidence="2">
    <location>
        <position position="1"/>
    </location>
</feature>
<feature type="region of interest" description="Disordered" evidence="1">
    <location>
        <begin position="1"/>
        <end position="53"/>
    </location>
</feature>
<sequence>MIDTYDASQVKVYPPKRARTRTAPRQRNTKLNSTATNSSHTNQNGHSSTIKDGNISTLPIEEKLIRPSISANLLNNKTNSPLTRHPPLETLSYELNYCLQDKHELVPSSQ</sequence>
<organism evidence="2 3">
    <name type="scientific">Rotaria magnacalcarata</name>
    <dbReference type="NCBI Taxonomy" id="392030"/>
    <lineage>
        <taxon>Eukaryota</taxon>
        <taxon>Metazoa</taxon>
        <taxon>Spiralia</taxon>
        <taxon>Gnathifera</taxon>
        <taxon>Rotifera</taxon>
        <taxon>Eurotatoria</taxon>
        <taxon>Bdelloidea</taxon>
        <taxon>Philodinida</taxon>
        <taxon>Philodinidae</taxon>
        <taxon>Rotaria</taxon>
    </lineage>
</organism>
<feature type="compositionally biased region" description="Polar residues" evidence="1">
    <location>
        <begin position="30"/>
        <end position="53"/>
    </location>
</feature>
<reference evidence="2" key="1">
    <citation type="submission" date="2021-02" db="EMBL/GenBank/DDBJ databases">
        <authorList>
            <person name="Nowell W R."/>
        </authorList>
    </citation>
    <scope>NUCLEOTIDE SEQUENCE</scope>
</reference>
<dbReference type="EMBL" id="CAJOBJ010367519">
    <property type="protein sequence ID" value="CAF5221817.1"/>
    <property type="molecule type" value="Genomic_DNA"/>
</dbReference>